<keyword evidence="1" id="KW-0812">Transmembrane</keyword>
<proteinExistence type="predicted"/>
<feature type="transmembrane region" description="Helical" evidence="1">
    <location>
        <begin position="65"/>
        <end position="85"/>
    </location>
</feature>
<evidence type="ECO:0000313" key="2">
    <source>
        <dbReference type="EMBL" id="MFC3755439.1"/>
    </source>
</evidence>
<evidence type="ECO:0008006" key="4">
    <source>
        <dbReference type="Google" id="ProtNLM"/>
    </source>
</evidence>
<organism evidence="2 3">
    <name type="scientific">Chryseobacterium tructae</name>
    <dbReference type="NCBI Taxonomy" id="1037380"/>
    <lineage>
        <taxon>Bacteria</taxon>
        <taxon>Pseudomonadati</taxon>
        <taxon>Bacteroidota</taxon>
        <taxon>Flavobacteriia</taxon>
        <taxon>Flavobacteriales</taxon>
        <taxon>Weeksellaceae</taxon>
        <taxon>Chryseobacterium group</taxon>
        <taxon>Chryseobacterium</taxon>
    </lineage>
</organism>
<protein>
    <recommendedName>
        <fullName evidence="4">YcxB family protein</fullName>
    </recommendedName>
</protein>
<dbReference type="RefSeq" id="WP_290295486.1">
    <property type="nucleotide sequence ID" value="NZ_JAUFQR010000001.1"/>
</dbReference>
<evidence type="ECO:0000313" key="3">
    <source>
        <dbReference type="Proteomes" id="UP001595735"/>
    </source>
</evidence>
<evidence type="ECO:0000256" key="1">
    <source>
        <dbReference type="SAM" id="Phobius"/>
    </source>
</evidence>
<name>A0ABV7XUF7_9FLAO</name>
<keyword evidence="1" id="KW-1133">Transmembrane helix</keyword>
<dbReference type="Proteomes" id="UP001595735">
    <property type="component" value="Unassembled WGS sequence"/>
</dbReference>
<dbReference type="EMBL" id="JBHRYO010000002">
    <property type="protein sequence ID" value="MFC3755439.1"/>
    <property type="molecule type" value="Genomic_DNA"/>
</dbReference>
<sequence length="182" mass="22097">MNESIKLEISFNENVEREHQKFFFRYTWRKGFTELKKAIIYAIIFLFLGFFSQSKFINNNPASTIFRYAGFIFLGYIFLLLYQYFTRKKKFHELIEEQINDLKRKDEKASFVILNQDDITMENSLSTIRSIWSKTSYKLINQYLIVSILNNSLHFVFTETDFKENDYKTFMDFLEQYSKKEK</sequence>
<feature type="transmembrane region" description="Helical" evidence="1">
    <location>
        <begin position="35"/>
        <end position="53"/>
    </location>
</feature>
<keyword evidence="3" id="KW-1185">Reference proteome</keyword>
<accession>A0ABV7XUF7</accession>
<keyword evidence="1" id="KW-0472">Membrane</keyword>
<gene>
    <name evidence="2" type="ORF">ACFONJ_05590</name>
</gene>
<comment type="caution">
    <text evidence="2">The sequence shown here is derived from an EMBL/GenBank/DDBJ whole genome shotgun (WGS) entry which is preliminary data.</text>
</comment>
<reference evidence="3" key="1">
    <citation type="journal article" date="2019" name="Int. J. Syst. Evol. Microbiol.">
        <title>The Global Catalogue of Microorganisms (GCM) 10K type strain sequencing project: providing services to taxonomists for standard genome sequencing and annotation.</title>
        <authorList>
            <consortium name="The Broad Institute Genomics Platform"/>
            <consortium name="The Broad Institute Genome Sequencing Center for Infectious Disease"/>
            <person name="Wu L."/>
            <person name="Ma J."/>
        </authorList>
    </citation>
    <scope>NUCLEOTIDE SEQUENCE [LARGE SCALE GENOMIC DNA]</scope>
    <source>
        <strain evidence="3">CECT 7798</strain>
    </source>
</reference>